<dbReference type="Proteomes" id="UP000646523">
    <property type="component" value="Unassembled WGS sequence"/>
</dbReference>
<sequence>MAEGQRLVDERPAHELGPAQHQQPHALTLAYRPSAAPWAHALSGIAQSVNNVTAHGLRLSGSDLPSCTVERRAGQAQALYPMASR</sequence>
<reference evidence="2" key="2">
    <citation type="submission" date="2020-09" db="EMBL/GenBank/DDBJ databases">
        <authorList>
            <person name="Sun Q."/>
            <person name="Zhou Y."/>
        </authorList>
    </citation>
    <scope>NUCLEOTIDE SEQUENCE</scope>
    <source>
        <strain evidence="2">CGMCC 4.7368</strain>
    </source>
</reference>
<proteinExistence type="predicted"/>
<organism evidence="2 3">
    <name type="scientific">Nonomuraea cavernae</name>
    <dbReference type="NCBI Taxonomy" id="2045107"/>
    <lineage>
        <taxon>Bacteria</taxon>
        <taxon>Bacillati</taxon>
        <taxon>Actinomycetota</taxon>
        <taxon>Actinomycetes</taxon>
        <taxon>Streptosporangiales</taxon>
        <taxon>Streptosporangiaceae</taxon>
        <taxon>Nonomuraea</taxon>
    </lineage>
</organism>
<name>A0A918DIU5_9ACTN</name>
<gene>
    <name evidence="2" type="ORF">GCM10012289_27590</name>
</gene>
<dbReference type="EMBL" id="BMNH01000006">
    <property type="protein sequence ID" value="GGO68553.1"/>
    <property type="molecule type" value="Genomic_DNA"/>
</dbReference>
<accession>A0A918DIU5</accession>
<feature type="compositionally biased region" description="Basic and acidic residues" evidence="1">
    <location>
        <begin position="1"/>
        <end position="14"/>
    </location>
</feature>
<comment type="caution">
    <text evidence="2">The sequence shown here is derived from an EMBL/GenBank/DDBJ whole genome shotgun (WGS) entry which is preliminary data.</text>
</comment>
<evidence type="ECO:0000256" key="1">
    <source>
        <dbReference type="SAM" id="MobiDB-lite"/>
    </source>
</evidence>
<reference evidence="2" key="1">
    <citation type="journal article" date="2014" name="Int. J. Syst. Evol. Microbiol.">
        <title>Complete genome sequence of Corynebacterium casei LMG S-19264T (=DSM 44701T), isolated from a smear-ripened cheese.</title>
        <authorList>
            <consortium name="US DOE Joint Genome Institute (JGI-PGF)"/>
            <person name="Walter F."/>
            <person name="Albersmeier A."/>
            <person name="Kalinowski J."/>
            <person name="Ruckert C."/>
        </authorList>
    </citation>
    <scope>NUCLEOTIDE SEQUENCE</scope>
    <source>
        <strain evidence="2">CGMCC 4.7368</strain>
    </source>
</reference>
<feature type="region of interest" description="Disordered" evidence="1">
    <location>
        <begin position="1"/>
        <end position="24"/>
    </location>
</feature>
<evidence type="ECO:0000313" key="3">
    <source>
        <dbReference type="Proteomes" id="UP000646523"/>
    </source>
</evidence>
<protein>
    <submittedName>
        <fullName evidence="2">Uncharacterized protein</fullName>
    </submittedName>
</protein>
<keyword evidence="3" id="KW-1185">Reference proteome</keyword>
<evidence type="ECO:0000313" key="2">
    <source>
        <dbReference type="EMBL" id="GGO68553.1"/>
    </source>
</evidence>
<dbReference type="AlphaFoldDB" id="A0A918DIU5"/>